<evidence type="ECO:0000256" key="3">
    <source>
        <dbReference type="PROSITE-ProRule" id="PRU00169"/>
    </source>
</evidence>
<dbReference type="SUPFAM" id="SSF55785">
    <property type="entry name" value="PYP-like sensor domain (PAS domain)"/>
    <property type="match status" value="1"/>
</dbReference>
<dbReference type="InterPro" id="IPR011006">
    <property type="entry name" value="CheY-like_superfamily"/>
</dbReference>
<dbReference type="PANTHER" id="PTHR43065">
    <property type="entry name" value="SENSOR HISTIDINE KINASE"/>
    <property type="match status" value="1"/>
</dbReference>
<gene>
    <name evidence="7" type="ORF">CLG85_015675</name>
</gene>
<organism evidence="7 8">
    <name type="scientific">Alloyangia mangrovi</name>
    <dbReference type="NCBI Taxonomy" id="1779329"/>
    <lineage>
        <taxon>Bacteria</taxon>
        <taxon>Pseudomonadati</taxon>
        <taxon>Pseudomonadota</taxon>
        <taxon>Alphaproteobacteria</taxon>
        <taxon>Rhodobacterales</taxon>
        <taxon>Roseobacteraceae</taxon>
        <taxon>Alloyangia</taxon>
    </lineage>
</organism>
<dbReference type="EMBL" id="NTHN02000029">
    <property type="protein sequence ID" value="MCT4371680.1"/>
    <property type="molecule type" value="Genomic_DNA"/>
</dbReference>
<evidence type="ECO:0000256" key="1">
    <source>
        <dbReference type="ARBA" id="ARBA00000085"/>
    </source>
</evidence>
<dbReference type="SUPFAM" id="SSF55874">
    <property type="entry name" value="ATPase domain of HSP90 chaperone/DNA topoisomerase II/histidine kinase"/>
    <property type="match status" value="1"/>
</dbReference>
<dbReference type="Gene3D" id="3.40.50.2300">
    <property type="match status" value="1"/>
</dbReference>
<dbReference type="Proteomes" id="UP000217448">
    <property type="component" value="Unassembled WGS sequence"/>
</dbReference>
<evidence type="ECO:0000256" key="4">
    <source>
        <dbReference type="SAM" id="Coils"/>
    </source>
</evidence>
<name>A0ABT2KNK5_9RHOB</name>
<dbReference type="SMART" id="SM00387">
    <property type="entry name" value="HATPase_c"/>
    <property type="match status" value="1"/>
</dbReference>
<dbReference type="PROSITE" id="PS50110">
    <property type="entry name" value="RESPONSE_REGULATORY"/>
    <property type="match status" value="1"/>
</dbReference>
<dbReference type="SUPFAM" id="SSF52172">
    <property type="entry name" value="CheY-like"/>
    <property type="match status" value="1"/>
</dbReference>
<dbReference type="Gene3D" id="3.30.450.20">
    <property type="entry name" value="PAS domain"/>
    <property type="match status" value="2"/>
</dbReference>
<evidence type="ECO:0000256" key="2">
    <source>
        <dbReference type="ARBA" id="ARBA00012438"/>
    </source>
</evidence>
<feature type="domain" description="Response regulatory" evidence="6">
    <location>
        <begin position="516"/>
        <end position="626"/>
    </location>
</feature>
<dbReference type="InterPro" id="IPR013656">
    <property type="entry name" value="PAS_4"/>
</dbReference>
<dbReference type="PANTHER" id="PTHR43065:SF42">
    <property type="entry name" value="TWO-COMPONENT SENSOR PPRA"/>
    <property type="match status" value="1"/>
</dbReference>
<dbReference type="SMART" id="SM00448">
    <property type="entry name" value="REC"/>
    <property type="match status" value="1"/>
</dbReference>
<dbReference type="PROSITE" id="PS50109">
    <property type="entry name" value="HIS_KIN"/>
    <property type="match status" value="1"/>
</dbReference>
<dbReference type="Pfam" id="PF08448">
    <property type="entry name" value="PAS_4"/>
    <property type="match status" value="1"/>
</dbReference>
<evidence type="ECO:0000259" key="5">
    <source>
        <dbReference type="PROSITE" id="PS50109"/>
    </source>
</evidence>
<proteinExistence type="predicted"/>
<keyword evidence="3" id="KW-0597">Phosphoprotein</keyword>
<dbReference type="Pfam" id="PF12860">
    <property type="entry name" value="PAS_7"/>
    <property type="match status" value="1"/>
</dbReference>
<protein>
    <recommendedName>
        <fullName evidence="2">histidine kinase</fullName>
        <ecNumber evidence="2">2.7.13.3</ecNumber>
    </recommendedName>
</protein>
<dbReference type="InterPro" id="IPR001789">
    <property type="entry name" value="Sig_transdc_resp-reg_receiver"/>
</dbReference>
<evidence type="ECO:0000313" key="7">
    <source>
        <dbReference type="EMBL" id="MCT4371680.1"/>
    </source>
</evidence>
<dbReference type="InterPro" id="IPR035965">
    <property type="entry name" value="PAS-like_dom_sf"/>
</dbReference>
<reference evidence="8" key="1">
    <citation type="submission" date="2023-07" db="EMBL/GenBank/DDBJ databases">
        <title>Yangia mangrovi SAOS 153D genome.</title>
        <authorList>
            <person name="Verma A."/>
            <person name="Pal Y."/>
            <person name="Sundharam S."/>
            <person name="Bisht B."/>
            <person name="Srinivasan K."/>
        </authorList>
    </citation>
    <scope>NUCLEOTIDE SEQUENCE [LARGE SCALE GENOMIC DNA]</scope>
    <source>
        <strain evidence="8">SAOS 153D</strain>
    </source>
</reference>
<dbReference type="InterPro" id="IPR004358">
    <property type="entry name" value="Sig_transdc_His_kin-like_C"/>
</dbReference>
<dbReference type="PRINTS" id="PR00344">
    <property type="entry name" value="BCTRLSENSOR"/>
</dbReference>
<evidence type="ECO:0000259" key="6">
    <source>
        <dbReference type="PROSITE" id="PS50110"/>
    </source>
</evidence>
<feature type="domain" description="Histidine kinase" evidence="5">
    <location>
        <begin position="299"/>
        <end position="505"/>
    </location>
</feature>
<dbReference type="EC" id="2.7.13.3" evidence="2"/>
<comment type="caution">
    <text evidence="7">The sequence shown here is derived from an EMBL/GenBank/DDBJ whole genome shotgun (WGS) entry which is preliminary data.</text>
</comment>
<dbReference type="InterPro" id="IPR005467">
    <property type="entry name" value="His_kinase_dom"/>
</dbReference>
<keyword evidence="8" id="KW-1185">Reference proteome</keyword>
<evidence type="ECO:0000313" key="8">
    <source>
        <dbReference type="Proteomes" id="UP000217448"/>
    </source>
</evidence>
<feature type="coiled-coil region" evidence="4">
    <location>
        <begin position="143"/>
        <end position="180"/>
    </location>
</feature>
<dbReference type="RefSeq" id="WP_260349578.1">
    <property type="nucleotide sequence ID" value="NZ_NTHN02000029.1"/>
</dbReference>
<feature type="modified residue" description="4-aspartylphosphate" evidence="3">
    <location>
        <position position="565"/>
    </location>
</feature>
<dbReference type="Gene3D" id="3.30.565.10">
    <property type="entry name" value="Histidine kinase-like ATPase, C-terminal domain"/>
    <property type="match status" value="1"/>
</dbReference>
<keyword evidence="4" id="KW-0175">Coiled coil</keyword>
<dbReference type="InterPro" id="IPR036890">
    <property type="entry name" value="HATPase_C_sf"/>
</dbReference>
<dbReference type="Pfam" id="PF02518">
    <property type="entry name" value="HATPase_c"/>
    <property type="match status" value="1"/>
</dbReference>
<sequence>MDKDALTQAGLNLIQQALSIYDRELKLAVCNRPFAQMFDLPERLTRPGACFEETIRHLVNAGEYGTVDDPEDFIRARVDQARAFAPHYMERTRANGRTISVEGAPLPQGGWVTVYTDITAVKAQEALLRTRSELLSEEVIRRAEALAASNRQLAATNAALEEARRELTEMEARTRLTTEMMPAHIARVDAAGRYTYSNRRLSQVMPGRPSEIIGLHVSEALGPAYTKVRPHLQRALEGTQSIFEFTDDGSSRRIRAVFTPDPSERGVYILSLDVTEETQARAALQHARRRELAAQLTSGLAHDFSNLLTIILGMQSKLVRMELPPEAADLAAGTLQAARRGGDLLDRIAGITSHRAWTPEAVAPGDFLRDLQVLTGPTLPGNVMLEIAPAPEGAFLLDRGLLQDAALNLVLNARDACRARGGHIRVEMRCVKDTWLELAVSDSGPGFSPEALKHGLDPFFTTKGGSGSGLGLAMVYDMVKLAGGTIKIGNAAPGARVTLRLPLRRAPSAPDRPRGLALLVEDDTELRAQLRDMLTGLGHAVVEASSVAEARALAEGLSLDLVLSDLMLEGDEPGSALPAALPGLDVRLMTSLPPGDPRRAAAEAAAPVIAKPFTQGQLATFLNGVHA</sequence>
<dbReference type="Pfam" id="PF00072">
    <property type="entry name" value="Response_reg"/>
    <property type="match status" value="1"/>
</dbReference>
<comment type="catalytic activity">
    <reaction evidence="1">
        <text>ATP + protein L-histidine = ADP + protein N-phospho-L-histidine.</text>
        <dbReference type="EC" id="2.7.13.3"/>
    </reaction>
</comment>
<dbReference type="InterPro" id="IPR003594">
    <property type="entry name" value="HATPase_dom"/>
</dbReference>
<accession>A0ABT2KNK5</accession>